<evidence type="ECO:0008006" key="5">
    <source>
        <dbReference type="Google" id="ProtNLM"/>
    </source>
</evidence>
<dbReference type="PANTHER" id="PTHR22696">
    <property type="entry name" value="E3 UBIQUITIN-PROTEIN LIGASE RNF26"/>
    <property type="match status" value="1"/>
</dbReference>
<feature type="transmembrane region" description="Helical" evidence="2">
    <location>
        <begin position="113"/>
        <end position="134"/>
    </location>
</feature>
<sequence>MSHSDPLTAPRQLAPDRGETLAQAVSDASIFDILKVDNAVPTASTVGGGNGETDRAAQIARLSIDSARGLGSVFSYVTSKWAVSCIVMAIILNRTHILAATRRRLRIPWHTRLLVRLLPSVLLALQAVALLQFIQCQTSPNFSHLGWKNTTKASDMASAQPYAFLNRLSSILLLGAGDSQSCEAVGMIPSTAATNQQLRGSLAMLWPLFWVLCLSHFVETLLCAVQGRPLSAETGMTLFEQSLAFAEADAVVNNHLRWGRFSTQQLTSDSSPTNMAAHSITRSMLLGKLNTSPEVLFVAFLTTMTHLSSHCLGIFDAQSRYRLVNTGFWGVFFMGTLTWSAFDFETGNNSSQSLLRFPTVCIIGYVPHVLVLAGILICLLIYGLALVLTAIAPPSNSNLTSMTVRQRLAYAHSNMQANITVAEVPVTRDMDFYTALLRAGFAAVTMASEAVYLNEERSVNLQQRTWLEEARLREVDQLNRQAVRFRLINCLYDQTGTIGLLPIKEGAALSTNGYSRERAAQMISKGRTGTGASERGSGWLMAVEFLLSITGLIARTASSGVLWVLARAHIRTRPAWLLWLVRRQKITDNDELSSGKGVFLPGETSSLLSESMTPQMEAVDVETEFRRLNSSQDEDVLDKELYKYWASGGWWGSADASGDYVPEDVNDDWDATSVISASSTASDDGATGKSWLSQDKGQQKLNTEISRTRETSPSRDTVLDASSLARLLNPSTSEERGEAISLSRHLQSNIIVTRSIFRRQEQIRRSRVLLPPESLGDYDGGATNRSTRLGSIDEESMLEELILTRRRMDSSGGGLHNGAGQFLPCVVCHSSNRTIIVWPCRCLSLCDDCRVSLARNKFDKCVCCRRDVLSFSRIYTP</sequence>
<dbReference type="InterPro" id="IPR013083">
    <property type="entry name" value="Znf_RING/FYVE/PHD"/>
</dbReference>
<evidence type="ECO:0000313" key="3">
    <source>
        <dbReference type="EMBL" id="QUC23188.1"/>
    </source>
</evidence>
<keyword evidence="4" id="KW-1185">Reference proteome</keyword>
<proteinExistence type="predicted"/>
<reference evidence="3" key="1">
    <citation type="submission" date="2020-03" db="EMBL/GenBank/DDBJ databases">
        <title>A mixture of massive structural variations and highly conserved coding sequences in Ustilaginoidea virens genome.</title>
        <authorList>
            <person name="Zhang K."/>
            <person name="Zhao Z."/>
            <person name="Zhang Z."/>
            <person name="Li Y."/>
            <person name="Hsiang T."/>
            <person name="Sun W."/>
        </authorList>
    </citation>
    <scope>NUCLEOTIDE SEQUENCE</scope>
    <source>
        <strain evidence="3">UV-8b</strain>
    </source>
</reference>
<protein>
    <recommendedName>
        <fullName evidence="5">Ubiquitin-protein ligase (Asi3)</fullName>
    </recommendedName>
</protein>
<feature type="compositionally biased region" description="Low complexity" evidence="1">
    <location>
        <begin position="677"/>
        <end position="688"/>
    </location>
</feature>
<dbReference type="GO" id="GO:0016567">
    <property type="term" value="P:protein ubiquitination"/>
    <property type="evidence" value="ECO:0007669"/>
    <property type="project" value="TreeGrafter"/>
</dbReference>
<dbReference type="Gene3D" id="3.30.40.10">
    <property type="entry name" value="Zinc/RING finger domain, C3HC4 (zinc finger)"/>
    <property type="match status" value="1"/>
</dbReference>
<evidence type="ECO:0000256" key="2">
    <source>
        <dbReference type="SAM" id="Phobius"/>
    </source>
</evidence>
<feature type="compositionally biased region" description="Polar residues" evidence="1">
    <location>
        <begin position="690"/>
        <end position="705"/>
    </location>
</feature>
<dbReference type="EMBL" id="CP072758">
    <property type="protein sequence ID" value="QUC23188.1"/>
    <property type="molecule type" value="Genomic_DNA"/>
</dbReference>
<dbReference type="AlphaFoldDB" id="A0A8E5HX66"/>
<dbReference type="Proteomes" id="UP000027002">
    <property type="component" value="Chromosome 6"/>
</dbReference>
<dbReference type="PANTHER" id="PTHR22696:SF1">
    <property type="entry name" value="E3 UBIQUITIN-PROTEIN LIGASE RNF26"/>
    <property type="match status" value="1"/>
</dbReference>
<keyword evidence="2" id="KW-0472">Membrane</keyword>
<evidence type="ECO:0000256" key="1">
    <source>
        <dbReference type="SAM" id="MobiDB-lite"/>
    </source>
</evidence>
<dbReference type="RefSeq" id="XP_043000861.1">
    <property type="nucleotide sequence ID" value="XM_043144926.1"/>
</dbReference>
<dbReference type="GeneID" id="66068206"/>
<dbReference type="OrthoDB" id="66726at2759"/>
<gene>
    <name evidence="3" type="ORF">UV8b_07429</name>
</gene>
<keyword evidence="2" id="KW-0812">Transmembrane</keyword>
<dbReference type="GO" id="GO:0061630">
    <property type="term" value="F:ubiquitin protein ligase activity"/>
    <property type="evidence" value="ECO:0007669"/>
    <property type="project" value="TreeGrafter"/>
</dbReference>
<dbReference type="GO" id="GO:0006511">
    <property type="term" value="P:ubiquitin-dependent protein catabolic process"/>
    <property type="evidence" value="ECO:0007669"/>
    <property type="project" value="TreeGrafter"/>
</dbReference>
<dbReference type="Pfam" id="PF13920">
    <property type="entry name" value="zf-C3HC4_3"/>
    <property type="match status" value="1"/>
</dbReference>
<keyword evidence="2" id="KW-1133">Transmembrane helix</keyword>
<evidence type="ECO:0000313" key="4">
    <source>
        <dbReference type="Proteomes" id="UP000027002"/>
    </source>
</evidence>
<feature type="transmembrane region" description="Helical" evidence="2">
    <location>
        <begin position="362"/>
        <end position="392"/>
    </location>
</feature>
<feature type="transmembrane region" description="Helical" evidence="2">
    <location>
        <begin position="73"/>
        <end position="92"/>
    </location>
</feature>
<feature type="region of interest" description="Disordered" evidence="1">
    <location>
        <begin position="677"/>
        <end position="718"/>
    </location>
</feature>
<accession>A0A8E5HX66</accession>
<dbReference type="KEGG" id="uvi:66068206"/>
<name>A0A8E5HX66_USTVR</name>
<organism evidence="3 4">
    <name type="scientific">Ustilaginoidea virens</name>
    <name type="common">Rice false smut fungus</name>
    <name type="synonym">Villosiclava virens</name>
    <dbReference type="NCBI Taxonomy" id="1159556"/>
    <lineage>
        <taxon>Eukaryota</taxon>
        <taxon>Fungi</taxon>
        <taxon>Dikarya</taxon>
        <taxon>Ascomycota</taxon>
        <taxon>Pezizomycotina</taxon>
        <taxon>Sordariomycetes</taxon>
        <taxon>Hypocreomycetidae</taxon>
        <taxon>Hypocreales</taxon>
        <taxon>Clavicipitaceae</taxon>
        <taxon>Ustilaginoidea</taxon>
    </lineage>
</organism>